<dbReference type="InterPro" id="IPR000182">
    <property type="entry name" value="GNAT_dom"/>
</dbReference>
<dbReference type="InterPro" id="IPR016181">
    <property type="entry name" value="Acyl_CoA_acyltransferase"/>
</dbReference>
<protein>
    <submittedName>
        <fullName evidence="2">Acetyltransferase (GNAT) family protein</fullName>
    </submittedName>
</protein>
<dbReference type="Pfam" id="PF00583">
    <property type="entry name" value="Acetyltransf_1"/>
    <property type="match status" value="1"/>
</dbReference>
<evidence type="ECO:0000259" key="1">
    <source>
        <dbReference type="PROSITE" id="PS51186"/>
    </source>
</evidence>
<dbReference type="PANTHER" id="PTHR42791:SF1">
    <property type="entry name" value="N-ACETYLTRANSFERASE DOMAIN-CONTAINING PROTEIN"/>
    <property type="match status" value="1"/>
</dbReference>
<dbReference type="OrthoDB" id="7057833at2"/>
<keyword evidence="2" id="KW-0808">Transferase</keyword>
<evidence type="ECO:0000313" key="2">
    <source>
        <dbReference type="EMBL" id="SNS55801.1"/>
    </source>
</evidence>
<proteinExistence type="predicted"/>
<dbReference type="CDD" id="cd04301">
    <property type="entry name" value="NAT_SF"/>
    <property type="match status" value="1"/>
</dbReference>
<sequence length="189" mass="20940">MTAPEIALATPADRTKIVSALVATFDKDPVLRWLFPDDESYPEYAGLFFGHLFDKRVGRGAVWIAEGGNAVAIWEPPADGTVAPADGFEQRFPADVADRLRTYDEALHRLLPEQPYWYLGVLGTHPDHHGRRLGHAVMAEGLRRAAEAGLPAILETATEGNVAMYRRAGWEVVASTDEPLPVWVLRQQR</sequence>
<organism evidence="2 3">
    <name type="scientific">Actinoplanes regularis</name>
    <dbReference type="NCBI Taxonomy" id="52697"/>
    <lineage>
        <taxon>Bacteria</taxon>
        <taxon>Bacillati</taxon>
        <taxon>Actinomycetota</taxon>
        <taxon>Actinomycetes</taxon>
        <taxon>Micromonosporales</taxon>
        <taxon>Micromonosporaceae</taxon>
        <taxon>Actinoplanes</taxon>
    </lineage>
</organism>
<dbReference type="PROSITE" id="PS51186">
    <property type="entry name" value="GNAT"/>
    <property type="match status" value="1"/>
</dbReference>
<dbReference type="SUPFAM" id="SSF55729">
    <property type="entry name" value="Acyl-CoA N-acyltransferases (Nat)"/>
    <property type="match status" value="1"/>
</dbReference>
<feature type="domain" description="N-acetyltransferase" evidence="1">
    <location>
        <begin position="109"/>
        <end position="189"/>
    </location>
</feature>
<dbReference type="InterPro" id="IPR052523">
    <property type="entry name" value="Trichothecene_AcTrans"/>
</dbReference>
<dbReference type="AlphaFoldDB" id="A0A239FGB0"/>
<reference evidence="2 3" key="1">
    <citation type="submission" date="2017-06" db="EMBL/GenBank/DDBJ databases">
        <authorList>
            <person name="Kim H.J."/>
            <person name="Triplett B.A."/>
        </authorList>
    </citation>
    <scope>NUCLEOTIDE SEQUENCE [LARGE SCALE GENOMIC DNA]</scope>
    <source>
        <strain evidence="2 3">DSM 43151</strain>
    </source>
</reference>
<dbReference type="Proteomes" id="UP000198415">
    <property type="component" value="Unassembled WGS sequence"/>
</dbReference>
<dbReference type="PANTHER" id="PTHR42791">
    <property type="entry name" value="GNAT FAMILY ACETYLTRANSFERASE"/>
    <property type="match status" value="1"/>
</dbReference>
<dbReference type="RefSeq" id="WP_089297306.1">
    <property type="nucleotide sequence ID" value="NZ_BOMU01000078.1"/>
</dbReference>
<gene>
    <name evidence="2" type="ORF">SAMN06264365_11863</name>
</gene>
<dbReference type="EMBL" id="FZNR01000018">
    <property type="protein sequence ID" value="SNS55801.1"/>
    <property type="molecule type" value="Genomic_DNA"/>
</dbReference>
<accession>A0A239FGB0</accession>
<keyword evidence="3" id="KW-1185">Reference proteome</keyword>
<dbReference type="Gene3D" id="3.40.630.30">
    <property type="match status" value="1"/>
</dbReference>
<evidence type="ECO:0000313" key="3">
    <source>
        <dbReference type="Proteomes" id="UP000198415"/>
    </source>
</evidence>
<dbReference type="GO" id="GO:0016747">
    <property type="term" value="F:acyltransferase activity, transferring groups other than amino-acyl groups"/>
    <property type="evidence" value="ECO:0007669"/>
    <property type="project" value="InterPro"/>
</dbReference>
<name>A0A239FGB0_9ACTN</name>